<dbReference type="InterPro" id="IPR015760">
    <property type="entry name" value="TIF_IF2"/>
</dbReference>
<dbReference type="FunFam" id="2.40.30.10:FF:000013">
    <property type="entry name" value="eukaryotic translation initiation factor 5B"/>
    <property type="match status" value="1"/>
</dbReference>
<evidence type="ECO:0000256" key="17">
    <source>
        <dbReference type="ARBA" id="ARBA00032478"/>
    </source>
</evidence>
<feature type="compositionally biased region" description="Basic and acidic residues" evidence="24">
    <location>
        <begin position="590"/>
        <end position="602"/>
    </location>
</feature>
<dbReference type="EC" id="3.6.5.3" evidence="6"/>
<dbReference type="PROSITE" id="PS51722">
    <property type="entry name" value="G_TR_2"/>
    <property type="match status" value="1"/>
</dbReference>
<evidence type="ECO:0000256" key="1">
    <source>
        <dbReference type="ARBA" id="ARBA00001944"/>
    </source>
</evidence>
<dbReference type="GO" id="GO:0046872">
    <property type="term" value="F:metal ion binding"/>
    <property type="evidence" value="ECO:0007669"/>
    <property type="project" value="UniProtKB-KW"/>
</dbReference>
<dbReference type="Gene3D" id="1.10.287.4070">
    <property type="match status" value="1"/>
</dbReference>
<comment type="subunit">
    <text evidence="23">Part of a large pre-ribosomal ribonucleoprotein (RNP) complex, that consists of at least 62 ribosomal proteins, 45 nonribosomal proteins and both pre-rRNA and mature rRNA species. Within this complex directly interacts with TCOF1 in an RNA-independent manner. Core component of box C/D small nucleolar ribonucleoprotein (snoRNP) particles; the core proteins SNU13, NOP56, NOP58 and FBL or FBLL1 assemble stepwise onto the snoRNA. Interacts with NOP1 and NOP58. Interacts with NUFIP1, RUVBL1 and RUVBL2; RUVBL1:RUVBL2 seem to bridge the association of NOP56 with NUFIP1. Part of the small subunit (SSU) processome, composed of more than 70 proteins and the RNA chaperone small nucleolar RNA (snoRNA) U3. Interacts with NOP2 and FBL.</text>
</comment>
<dbReference type="InterPro" id="IPR012976">
    <property type="entry name" value="NOSIC"/>
</dbReference>
<evidence type="ECO:0000256" key="3">
    <source>
        <dbReference type="ARBA" id="ARBA00004604"/>
    </source>
</evidence>
<evidence type="ECO:0000256" key="8">
    <source>
        <dbReference type="ARBA" id="ARBA00022490"/>
    </source>
</evidence>
<keyword evidence="12" id="KW-0547">Nucleotide-binding</keyword>
<evidence type="ECO:0000256" key="15">
    <source>
        <dbReference type="ARBA" id="ARBA00023134"/>
    </source>
</evidence>
<dbReference type="InterPro" id="IPR029459">
    <property type="entry name" value="EFTU-type"/>
</dbReference>
<feature type="compositionally biased region" description="Low complexity" evidence="24">
    <location>
        <begin position="726"/>
        <end position="750"/>
    </location>
</feature>
<keyword evidence="13" id="KW-0378">Hydrolase</keyword>
<dbReference type="Pfam" id="PF00009">
    <property type="entry name" value="GTP_EFTU"/>
    <property type="match status" value="1"/>
</dbReference>
<dbReference type="NCBIfam" id="NF003078">
    <property type="entry name" value="PRK04004.1"/>
    <property type="match status" value="1"/>
</dbReference>
<keyword evidence="9" id="KW-0690">Ribosome biogenesis</keyword>
<dbReference type="Pfam" id="PF11987">
    <property type="entry name" value="IF-2"/>
    <property type="match status" value="1"/>
</dbReference>
<feature type="domain" description="Tr-type G" evidence="26">
    <location>
        <begin position="874"/>
        <end position="1091"/>
    </location>
</feature>
<dbReference type="SUPFAM" id="SSF52156">
    <property type="entry name" value="Initiation factor IF2/eIF5b, domain 3"/>
    <property type="match status" value="1"/>
</dbReference>
<keyword evidence="14" id="KW-0648">Protein biosynthesis</keyword>
<comment type="similarity">
    <text evidence="5">Belongs to the NOP5/NOP56 family.</text>
</comment>
<evidence type="ECO:0000256" key="5">
    <source>
        <dbReference type="ARBA" id="ARBA00009211"/>
    </source>
</evidence>
<dbReference type="CDD" id="cd01887">
    <property type="entry name" value="IF2_eIF5B"/>
    <property type="match status" value="1"/>
</dbReference>
<dbReference type="PANTHER" id="PTHR43381:SF4">
    <property type="entry name" value="EUKARYOTIC TRANSLATION INITIATION FACTOR 5B"/>
    <property type="match status" value="1"/>
</dbReference>
<evidence type="ECO:0000256" key="2">
    <source>
        <dbReference type="ARBA" id="ARBA00004496"/>
    </source>
</evidence>
<comment type="similarity">
    <text evidence="4">Belongs to the TRAFAC class translation factor GTPase superfamily. Classic translation factor GTPase family. IF-2 subfamily.</text>
</comment>
<reference evidence="27" key="1">
    <citation type="submission" date="2015-11" db="EMBL/GenBank/DDBJ databases">
        <title>De novo transcriptome assembly of four potential Pierce s Disease insect vectors from Arizona vineyards.</title>
        <authorList>
            <person name="Tassone E.E."/>
        </authorList>
    </citation>
    <scope>NUCLEOTIDE SEQUENCE</scope>
</reference>
<evidence type="ECO:0000256" key="16">
    <source>
        <dbReference type="ARBA" id="ARBA00023242"/>
    </source>
</evidence>
<dbReference type="PANTHER" id="PTHR43381">
    <property type="entry name" value="TRANSLATION INITIATION FACTOR IF-2-RELATED"/>
    <property type="match status" value="1"/>
</dbReference>
<feature type="compositionally biased region" description="Basic residues" evidence="24">
    <location>
        <begin position="710"/>
        <end position="719"/>
    </location>
</feature>
<dbReference type="InterPro" id="IPR005225">
    <property type="entry name" value="Small_GTP-bd"/>
</dbReference>
<dbReference type="GO" id="GO:0005739">
    <property type="term" value="C:mitochondrion"/>
    <property type="evidence" value="ECO:0007669"/>
    <property type="project" value="TreeGrafter"/>
</dbReference>
<keyword evidence="15" id="KW-0342">GTP-binding</keyword>
<evidence type="ECO:0000256" key="23">
    <source>
        <dbReference type="ARBA" id="ARBA00064370"/>
    </source>
</evidence>
<dbReference type="InterPro" id="IPR009000">
    <property type="entry name" value="Transl_B-barrel_sf"/>
</dbReference>
<evidence type="ECO:0000256" key="19">
    <source>
        <dbReference type="ARBA" id="ARBA00041388"/>
    </source>
</evidence>
<dbReference type="Gene3D" id="1.10.246.90">
    <property type="entry name" value="Nop domain"/>
    <property type="match status" value="1"/>
</dbReference>
<feature type="compositionally biased region" description="Basic and acidic residues" evidence="24">
    <location>
        <begin position="842"/>
        <end position="856"/>
    </location>
</feature>
<evidence type="ECO:0000256" key="21">
    <source>
        <dbReference type="ARBA" id="ARBA00053627"/>
    </source>
</evidence>
<dbReference type="PRINTS" id="PR00315">
    <property type="entry name" value="ELONGATNFCT"/>
</dbReference>
<evidence type="ECO:0000256" key="14">
    <source>
        <dbReference type="ARBA" id="ARBA00022917"/>
    </source>
</evidence>
<dbReference type="CDD" id="cd16266">
    <property type="entry name" value="IF2_aeIF5B_IV"/>
    <property type="match status" value="1"/>
</dbReference>
<dbReference type="PROSITE" id="PS51358">
    <property type="entry name" value="NOP"/>
    <property type="match status" value="1"/>
</dbReference>
<evidence type="ECO:0000256" key="20">
    <source>
        <dbReference type="ARBA" id="ARBA00053410"/>
    </source>
</evidence>
<protein>
    <recommendedName>
        <fullName evidence="7">Eukaryotic translation initiation factor 5B</fullName>
        <ecNumber evidence="6">3.6.5.3</ecNumber>
    </recommendedName>
    <alternativeName>
        <fullName evidence="18">Nucleolar protein 56</fullName>
    </alternativeName>
    <alternativeName>
        <fullName evidence="19">Nucleolar protein 5A</fullName>
    </alternativeName>
    <alternativeName>
        <fullName evidence="17">Translation initiation factor IF-2</fullName>
    </alternativeName>
</protein>
<dbReference type="FunFam" id="1.10.287.4070:FF:000002">
    <property type="entry name" value="Nucleolar protein 56"/>
    <property type="match status" value="1"/>
</dbReference>
<dbReference type="Pfam" id="PF14578">
    <property type="entry name" value="GTP_EFTU_D4"/>
    <property type="match status" value="1"/>
</dbReference>
<keyword evidence="11" id="KW-0479">Metal-binding</keyword>
<feature type="compositionally biased region" description="Basic and acidic residues" evidence="24">
    <location>
        <begin position="529"/>
        <end position="551"/>
    </location>
</feature>
<evidence type="ECO:0000256" key="13">
    <source>
        <dbReference type="ARBA" id="ARBA00022801"/>
    </source>
</evidence>
<feature type="region of interest" description="Disordered" evidence="24">
    <location>
        <begin position="436"/>
        <end position="856"/>
    </location>
</feature>
<feature type="compositionally biased region" description="Acidic residues" evidence="24">
    <location>
        <begin position="804"/>
        <end position="841"/>
    </location>
</feature>
<dbReference type="FunFam" id="3.40.50.10050:FF:000002">
    <property type="entry name" value="Eukaryotic translation initiation factor 5B"/>
    <property type="match status" value="1"/>
</dbReference>
<organism evidence="27">
    <name type="scientific">Cuerna arida</name>
    <dbReference type="NCBI Taxonomy" id="1464854"/>
    <lineage>
        <taxon>Eukaryota</taxon>
        <taxon>Metazoa</taxon>
        <taxon>Ecdysozoa</taxon>
        <taxon>Arthropoda</taxon>
        <taxon>Hexapoda</taxon>
        <taxon>Insecta</taxon>
        <taxon>Pterygota</taxon>
        <taxon>Neoptera</taxon>
        <taxon>Paraneoptera</taxon>
        <taxon>Hemiptera</taxon>
        <taxon>Auchenorrhyncha</taxon>
        <taxon>Membracoidea</taxon>
        <taxon>Cicadellidae</taxon>
        <taxon>Cicadellinae</taxon>
        <taxon>Proconiini</taxon>
        <taxon>Cuerna</taxon>
    </lineage>
</organism>
<evidence type="ECO:0000256" key="6">
    <source>
        <dbReference type="ARBA" id="ARBA00011986"/>
    </source>
</evidence>
<evidence type="ECO:0000256" key="18">
    <source>
        <dbReference type="ARBA" id="ARBA00040742"/>
    </source>
</evidence>
<dbReference type="FunFam" id="3.40.50.300:FF:000112">
    <property type="entry name" value="Eukaryotic translation initiation factor 5B"/>
    <property type="match status" value="1"/>
</dbReference>
<dbReference type="Gene3D" id="3.40.50.300">
    <property type="entry name" value="P-loop containing nucleotide triphosphate hydrolases"/>
    <property type="match status" value="1"/>
</dbReference>
<gene>
    <name evidence="27" type="ORF">g.35434</name>
</gene>
<dbReference type="InterPro" id="IPR036925">
    <property type="entry name" value="TIF_IF2_dom3_sf"/>
</dbReference>
<evidence type="ECO:0000256" key="12">
    <source>
        <dbReference type="ARBA" id="ARBA00022741"/>
    </source>
</evidence>
<dbReference type="GO" id="GO:0003924">
    <property type="term" value="F:GTPase activity"/>
    <property type="evidence" value="ECO:0007669"/>
    <property type="project" value="InterPro"/>
</dbReference>
<sequence>MTQQLYILFEHAAGYALFRVKEFEEIGALLPQVEASSSDASRFSQIVKLVSFIPFKSAVIALENINSISEGVLPETLQVFLDKNVPQSTKKEKVVLGVADSKLGASIVEALSITCQHTGPVPEIIRGIRANFHKLVKNFTLKSCGTAQLGLGHSYSRAKVKFNVHRVDNMIIQSIALLDQLDKDINTFSMRIREWYSYHFPELVKIVPENYTYARVAQYIKNRKELTEDKLEGLEELVMDSAKAQTILDAARSSMGMDISVIDLMNIETFARRVVSLSDYRKQLTEYLHNKMGGVAPNLAQLIGDQVGARLIAHAGSLTNLAKYPASTVQILGAEKALFRALKTRTNTPKYGLLFNSTFIGRAGQKNKGRISRYLANKCSIASRIDCFSDVQTSVYGEMLRQQVEDRLKYFETGEKPKPNVEVMTEAQEAATLEAAAEKKKKKKKKEKKRKLSENGDDNKLNGSLFPEDDTENNTQGNGESPKKKKKKKKKTEKDVDEEKIEESKDEGDGDNYEGGTVKTAAQKKKEKKEREKQKKSEAKKKEFTEKKDADDAPEVEEGQPPAAVEPEEDRAEGEDEDDDKKKKKKKKKGEKEEKESKDKKGPGKKALAAMKEALQKLKEEEERVKKEEEERLRKIEEAEKRREEQLRLEQERKEKKKQREKERKERLKAEGKLLTSKQKADRARAQATLEALKAQGLDVPDATVERKPRPGTRIRPKKAKPEPTTPEIVPETPQLEQPEQPTVEVQIVDPVKEEPVKQEEEEDTVKDSWDLESSEDEDEEKSEEAVKPAAPPPQTAKTTHPEADDDEDDEDDEDEDDDSTEEESSSEEESDDSSEEDDEEEKKTDAQRKREKALARIQKRREDAEKKKTLDELRAAVVCVLGHVDTGKTKILDKLRRTNVQDGEAGGITQQIGATNVPIDAIKENTKYVKGFAEFELRVPGLLIIDTPGHESFSNLRNRGSSLCDIAILVVDIMHGLEPQTIESINLLKTKKTPFVVALNKIDRLYDWNTMARRDVRDIIKSQAANTQLEFEQRTKEVVLQFAEQGLNAALFYDNPDPRSYVSLVPTSAITGEGMGNLLALIVQNCQTMLAKRLMFCEELQATVLEVKAIPGLGTTIDAILVNGYLREGDTMILAGTDGPVVTQIRSLLMPQPMKELRVKNAYIEHKEIKAAQGVKIAAKDLEKAIAGLNLQVAQKPDEVEILRDEVAKELKSALSGIKLSERGVYVQASTLGSLEALLEFLRTSKIPYSNIRIGPVVKKDVMKASTMLEHESQYATILAFDVKVERDAQELADTLGVKIFQADIIYHLFDKFMAYREELKQKKRDEFKHIAVFPCKLKVLPQFVFNSRDPIVMGVIVEAGIIKEGTPICVPSKEFVELGVVTSIENNHKPVESARKGQEVCIKIEPIPGEAPKMFGRHFDEKDFLISKISRQSIDACKDYFRDDLLKTDWQLMVELKKLFQIL</sequence>
<dbReference type="InterPro" id="IPR042239">
    <property type="entry name" value="Nop_C"/>
</dbReference>
<feature type="compositionally biased region" description="Acidic residues" evidence="24">
    <location>
        <begin position="760"/>
        <end position="783"/>
    </location>
</feature>
<evidence type="ECO:0000313" key="27">
    <source>
        <dbReference type="EMBL" id="JAS53464.1"/>
    </source>
</evidence>
<evidence type="ECO:0000259" key="26">
    <source>
        <dbReference type="PROSITE" id="PS51722"/>
    </source>
</evidence>
<dbReference type="NCBIfam" id="TIGR00231">
    <property type="entry name" value="small_GTP"/>
    <property type="match status" value="1"/>
</dbReference>
<dbReference type="SUPFAM" id="SSF52540">
    <property type="entry name" value="P-loop containing nucleoside triphosphate hydrolases"/>
    <property type="match status" value="1"/>
</dbReference>
<comment type="subunit">
    <text evidence="22">Interacts through its C-terminal domain (CTD) with the CTD of eIF1A (EIF1AX) or with the CTD of EIF5 (mutually exclusive) through a common binding site. Interacts with eIF1A (EIF1AX) from the location of the start codon by the 43S complex until the formation of the 80S complex. Interacts with ANXA5 in a calcium and phospholipid-dependent manner.</text>
</comment>
<dbReference type="InterPro" id="IPR000795">
    <property type="entry name" value="T_Tr_GTP-bd_dom"/>
</dbReference>
<feature type="domain" description="Nop" evidence="25">
    <location>
        <begin position="295"/>
        <end position="413"/>
    </location>
</feature>
<dbReference type="InterPro" id="IPR036070">
    <property type="entry name" value="Nop_dom_sf"/>
</dbReference>
<feature type="compositionally biased region" description="Acidic residues" evidence="24">
    <location>
        <begin position="566"/>
        <end position="579"/>
    </location>
</feature>
<dbReference type="Gene3D" id="2.40.30.10">
    <property type="entry name" value="Translation factors"/>
    <property type="match status" value="2"/>
</dbReference>
<feature type="compositionally biased region" description="Basic residues" evidence="24">
    <location>
        <begin position="439"/>
        <end position="451"/>
    </location>
</feature>
<dbReference type="SMART" id="SM00931">
    <property type="entry name" value="NOSIC"/>
    <property type="match status" value="1"/>
</dbReference>
<dbReference type="InterPro" id="IPR002687">
    <property type="entry name" value="Nop_dom"/>
</dbReference>
<evidence type="ECO:0000256" key="7">
    <source>
        <dbReference type="ARBA" id="ARBA00013824"/>
    </source>
</evidence>
<evidence type="ECO:0000256" key="11">
    <source>
        <dbReference type="ARBA" id="ARBA00022723"/>
    </source>
</evidence>
<comment type="subcellular location">
    <subcellularLocation>
        <location evidence="2">Cytoplasm</location>
    </subcellularLocation>
    <subcellularLocation>
        <location evidence="3">Nucleus</location>
        <location evidence="3">Nucleolus</location>
    </subcellularLocation>
</comment>
<dbReference type="SUPFAM" id="SSF89124">
    <property type="entry name" value="Nop domain"/>
    <property type="match status" value="1"/>
</dbReference>
<dbReference type="Pfam" id="PF01798">
    <property type="entry name" value="Nop"/>
    <property type="match status" value="1"/>
</dbReference>
<feature type="compositionally biased region" description="Acidic residues" evidence="24">
    <location>
        <begin position="495"/>
        <end position="512"/>
    </location>
</feature>
<dbReference type="GO" id="GO:0005730">
    <property type="term" value="C:nucleolus"/>
    <property type="evidence" value="ECO:0007669"/>
    <property type="project" value="UniProtKB-SubCell"/>
</dbReference>
<dbReference type="GO" id="GO:0005525">
    <property type="term" value="F:GTP binding"/>
    <property type="evidence" value="ECO:0007669"/>
    <property type="project" value="UniProtKB-KW"/>
</dbReference>
<dbReference type="CDD" id="cd03703">
    <property type="entry name" value="aeIF5B_II"/>
    <property type="match status" value="1"/>
</dbReference>
<dbReference type="SUPFAM" id="SSF50447">
    <property type="entry name" value="Translation proteins"/>
    <property type="match status" value="1"/>
</dbReference>
<keyword evidence="8" id="KW-0963">Cytoplasm</keyword>
<evidence type="ECO:0000256" key="24">
    <source>
        <dbReference type="SAM" id="MobiDB-lite"/>
    </source>
</evidence>
<dbReference type="Gene3D" id="3.40.50.10050">
    <property type="entry name" value="Translation initiation factor IF- 2, domain 3"/>
    <property type="match status" value="1"/>
</dbReference>
<dbReference type="GO" id="GO:0042254">
    <property type="term" value="P:ribosome biogenesis"/>
    <property type="evidence" value="ECO:0007669"/>
    <property type="project" value="UniProtKB-KW"/>
</dbReference>
<dbReference type="InterPro" id="IPR023115">
    <property type="entry name" value="TIF_IF2_dom3"/>
</dbReference>
<dbReference type="InterPro" id="IPR027417">
    <property type="entry name" value="P-loop_NTPase"/>
</dbReference>
<evidence type="ECO:0000259" key="25">
    <source>
        <dbReference type="PROSITE" id="PS51358"/>
    </source>
</evidence>
<dbReference type="EMBL" id="GECZ01016305">
    <property type="protein sequence ID" value="JAS53464.1"/>
    <property type="molecule type" value="Transcribed_RNA"/>
</dbReference>
<evidence type="ECO:0000256" key="9">
    <source>
        <dbReference type="ARBA" id="ARBA00022517"/>
    </source>
</evidence>
<evidence type="ECO:0000256" key="22">
    <source>
        <dbReference type="ARBA" id="ARBA00061781"/>
    </source>
</evidence>
<evidence type="ECO:0000256" key="4">
    <source>
        <dbReference type="ARBA" id="ARBA00007733"/>
    </source>
</evidence>
<evidence type="ECO:0000256" key="10">
    <source>
        <dbReference type="ARBA" id="ARBA00022540"/>
    </source>
</evidence>
<comment type="cofactor">
    <cofactor evidence="1">
        <name>a monovalent cation</name>
        <dbReference type="ChEBI" id="CHEBI:60242"/>
    </cofactor>
</comment>
<dbReference type="GO" id="GO:0003743">
    <property type="term" value="F:translation initiation factor activity"/>
    <property type="evidence" value="ECO:0007669"/>
    <property type="project" value="UniProtKB-KW"/>
</dbReference>
<keyword evidence="10" id="KW-0396">Initiation factor</keyword>
<dbReference type="Pfam" id="PF08156">
    <property type="entry name" value="NOP5NT"/>
    <property type="match status" value="1"/>
</dbReference>
<dbReference type="InterPro" id="IPR012974">
    <property type="entry name" value="NOP58/56_N"/>
</dbReference>
<comment type="function">
    <text evidence="21">Involved in the early to middle stages of 60S ribosomal subunit biogenesis. Required for the biogenesis of box C/D snoRNAs such U3, U8 and U14 snoRNAs. Part of the small subunit (SSU) processome, first precursor of the small eukaryotic ribosomal subunit. During the assembly of the SSU processome in the nucleolus, many ribosome biogenesis factors, an RNA chaperone and ribosomal proteins associate with the nascent pre-rRNA and work in concert to generate RNA folding, modifications, rearrangements and cleavage as well as targeted degradation of pre-ribosomal RNA by the RNA exosome. Core component of box C/D small nucleolar ribonucleoprotein (snoRNP) complexes that function in methylation of multiple sites on ribosomal RNAs (rRNAs) and messenger RNAs (mRNAs).</text>
</comment>
<comment type="function">
    <text evidence="20">Plays a role in translation initiation. Ribosome-dependent GTPase that promotes the joining of the 60S ribosomal subunit to the pre-initiation complex to form the 80S initiation complex with the initiator methionine-tRNA in the P-site base paired to the start codon. Together with eIF1A (EIF1AX), actively orients the initiator methionine-tRNA in a conformation that allows 60S ribosomal subunit joining to form the 80S initiation complex. Is released after formation of the 80S initiation complex. Its GTPase activity is not essential for ribosomal subunits joining, but GTP hydrolysis is needed for eIF1A (EIF1AX) ejection quickly followed by EIF5B release to form elongation-competent ribosomes. In contrast to its procaryotic homolog, does not promote recruitment of Met-rRNA to the small ribosomal subunit.</text>
</comment>
<dbReference type="FunFam" id="1.10.246.90:FF:000001">
    <property type="entry name" value="Nucleolar protein 56"/>
    <property type="match status" value="1"/>
</dbReference>
<feature type="compositionally biased region" description="Basic and acidic residues" evidence="24">
    <location>
        <begin position="614"/>
        <end position="672"/>
    </location>
</feature>
<accession>A0A1B6FTG5</accession>
<dbReference type="FunFam" id="2.40.30.10:FF:000026">
    <property type="entry name" value="Eukaryotic translation initiation factor 5B"/>
    <property type="match status" value="1"/>
</dbReference>
<name>A0A1B6FTG5_9HEMI</name>
<keyword evidence="16" id="KW-0539">Nucleus</keyword>
<proteinExistence type="inferred from homology"/>